<gene>
    <name evidence="1" type="ORF">MNBD_PLANCTO03-783</name>
</gene>
<accession>A0A3B1DXP2</accession>
<proteinExistence type="predicted"/>
<dbReference type="GO" id="GO:0006313">
    <property type="term" value="P:DNA transposition"/>
    <property type="evidence" value="ECO:0007669"/>
    <property type="project" value="InterPro"/>
</dbReference>
<protein>
    <recommendedName>
        <fullName evidence="2">Transposase</fullName>
    </recommendedName>
</protein>
<dbReference type="SUPFAM" id="SSF143422">
    <property type="entry name" value="Transposase IS200-like"/>
    <property type="match status" value="1"/>
</dbReference>
<dbReference type="GO" id="GO:0004803">
    <property type="term" value="F:transposase activity"/>
    <property type="evidence" value="ECO:0007669"/>
    <property type="project" value="InterPro"/>
</dbReference>
<dbReference type="AlphaFoldDB" id="A0A3B1DXP2"/>
<organism evidence="1">
    <name type="scientific">hydrothermal vent metagenome</name>
    <dbReference type="NCBI Taxonomy" id="652676"/>
    <lineage>
        <taxon>unclassified sequences</taxon>
        <taxon>metagenomes</taxon>
        <taxon>ecological metagenomes</taxon>
    </lineage>
</organism>
<name>A0A3B1DXP2_9ZZZZ</name>
<reference evidence="1" key="1">
    <citation type="submission" date="2018-06" db="EMBL/GenBank/DDBJ databases">
        <authorList>
            <person name="Zhirakovskaya E."/>
        </authorList>
    </citation>
    <scope>NUCLEOTIDE SEQUENCE</scope>
</reference>
<dbReference type="GO" id="GO:0003677">
    <property type="term" value="F:DNA binding"/>
    <property type="evidence" value="ECO:0007669"/>
    <property type="project" value="InterPro"/>
</dbReference>
<feature type="non-terminal residue" evidence="1">
    <location>
        <position position="39"/>
    </location>
</feature>
<evidence type="ECO:0008006" key="2">
    <source>
        <dbReference type="Google" id="ProtNLM"/>
    </source>
</evidence>
<dbReference type="InterPro" id="IPR036515">
    <property type="entry name" value="Transposase_17_sf"/>
</dbReference>
<dbReference type="EMBL" id="UOGK01000365">
    <property type="protein sequence ID" value="VAX40270.1"/>
    <property type="molecule type" value="Genomic_DNA"/>
</dbReference>
<evidence type="ECO:0000313" key="1">
    <source>
        <dbReference type="EMBL" id="VAX40270.1"/>
    </source>
</evidence>
<sequence length="39" mass="4541">MGVAMPSTWSQILLHIVFSTKQREPYITPDIQDRLYAYA</sequence>